<keyword evidence="10" id="KW-1185">Reference proteome</keyword>
<evidence type="ECO:0000256" key="3">
    <source>
        <dbReference type="ARBA" id="ARBA00022475"/>
    </source>
</evidence>
<gene>
    <name evidence="9" type="ORF">QO011_004858</name>
</gene>
<dbReference type="Pfam" id="PF00528">
    <property type="entry name" value="BPD_transp_1"/>
    <property type="match status" value="1"/>
</dbReference>
<evidence type="ECO:0000256" key="7">
    <source>
        <dbReference type="RuleBase" id="RU363032"/>
    </source>
</evidence>
<dbReference type="RefSeq" id="WP_307277635.1">
    <property type="nucleotide sequence ID" value="NZ_JAUSVX010000010.1"/>
</dbReference>
<name>A0ABU0JC25_9HYPH</name>
<evidence type="ECO:0000256" key="5">
    <source>
        <dbReference type="ARBA" id="ARBA00022989"/>
    </source>
</evidence>
<keyword evidence="4 7" id="KW-0812">Transmembrane</keyword>
<feature type="transmembrane region" description="Helical" evidence="7">
    <location>
        <begin position="156"/>
        <end position="174"/>
    </location>
</feature>
<dbReference type="SUPFAM" id="SSF161098">
    <property type="entry name" value="MetI-like"/>
    <property type="match status" value="1"/>
</dbReference>
<feature type="transmembrane region" description="Helical" evidence="7">
    <location>
        <begin position="131"/>
        <end position="150"/>
    </location>
</feature>
<evidence type="ECO:0000256" key="2">
    <source>
        <dbReference type="ARBA" id="ARBA00022448"/>
    </source>
</evidence>
<evidence type="ECO:0000256" key="4">
    <source>
        <dbReference type="ARBA" id="ARBA00022692"/>
    </source>
</evidence>
<comment type="subcellular location">
    <subcellularLocation>
        <location evidence="1 7">Cell membrane</location>
        <topology evidence="1 7">Multi-pass membrane protein</topology>
    </subcellularLocation>
</comment>
<dbReference type="Proteomes" id="UP001242480">
    <property type="component" value="Unassembled WGS sequence"/>
</dbReference>
<evidence type="ECO:0000256" key="6">
    <source>
        <dbReference type="ARBA" id="ARBA00023136"/>
    </source>
</evidence>
<keyword evidence="2 7" id="KW-0813">Transport</keyword>
<keyword evidence="6 7" id="KW-0472">Membrane</keyword>
<sequence length="298" mass="30331">MTILSTTPGLDAVVRRAQPTRRPLLASLPWTGRAALAVLVLYVIVAAAAPLIARNAPTDVFVGGPFDPPSAELWLGTDGLGRDVASRLLYGSRTVLSTACGAAAISTVLGGLVGLLLGLRGGLVDEIGMRLLEIAMSIPSIIVALLVLGFAGSDLVTVILTVGLLTVPNVARVVRAATQAFTAEDFVAAARARGEGLLSIGLNEILPNVAGTLLVEFSIRTGYAVLFIGGLGFLGFGAAPPAPDWGSMINEGRSSLDSAVWPVLAPAIGIAVLVTSVNLLTDALAQSIGPARRGGGQA</sequence>
<dbReference type="InterPro" id="IPR050366">
    <property type="entry name" value="BP-dependent_transpt_permease"/>
</dbReference>
<feature type="transmembrane region" description="Helical" evidence="7">
    <location>
        <begin position="221"/>
        <end position="239"/>
    </location>
</feature>
<comment type="similarity">
    <text evidence="7">Belongs to the binding-protein-dependent transport system permease family.</text>
</comment>
<accession>A0ABU0JC25</accession>
<dbReference type="Gene3D" id="1.10.3720.10">
    <property type="entry name" value="MetI-like"/>
    <property type="match status" value="1"/>
</dbReference>
<dbReference type="PANTHER" id="PTHR43386">
    <property type="entry name" value="OLIGOPEPTIDE TRANSPORT SYSTEM PERMEASE PROTEIN APPC"/>
    <property type="match status" value="1"/>
</dbReference>
<evidence type="ECO:0000313" key="9">
    <source>
        <dbReference type="EMBL" id="MDQ0471831.1"/>
    </source>
</evidence>
<comment type="caution">
    <text evidence="9">The sequence shown here is derived from an EMBL/GenBank/DDBJ whole genome shotgun (WGS) entry which is preliminary data.</text>
</comment>
<evidence type="ECO:0000256" key="1">
    <source>
        <dbReference type="ARBA" id="ARBA00004651"/>
    </source>
</evidence>
<reference evidence="9 10" key="1">
    <citation type="submission" date="2023-07" db="EMBL/GenBank/DDBJ databases">
        <title>Genomic Encyclopedia of Type Strains, Phase IV (KMG-IV): sequencing the most valuable type-strain genomes for metagenomic binning, comparative biology and taxonomic classification.</title>
        <authorList>
            <person name="Goeker M."/>
        </authorList>
    </citation>
    <scope>NUCLEOTIDE SEQUENCE [LARGE SCALE GENOMIC DNA]</scope>
    <source>
        <strain evidence="9 10">DSM 19619</strain>
    </source>
</reference>
<dbReference type="EMBL" id="JAUSVX010000010">
    <property type="protein sequence ID" value="MDQ0471831.1"/>
    <property type="molecule type" value="Genomic_DNA"/>
</dbReference>
<keyword evidence="5 7" id="KW-1133">Transmembrane helix</keyword>
<dbReference type="PANTHER" id="PTHR43386:SF25">
    <property type="entry name" value="PEPTIDE ABC TRANSPORTER PERMEASE PROTEIN"/>
    <property type="match status" value="1"/>
</dbReference>
<organism evidence="9 10">
    <name type="scientific">Labrys wisconsinensis</name>
    <dbReference type="NCBI Taxonomy" id="425677"/>
    <lineage>
        <taxon>Bacteria</taxon>
        <taxon>Pseudomonadati</taxon>
        <taxon>Pseudomonadota</taxon>
        <taxon>Alphaproteobacteria</taxon>
        <taxon>Hyphomicrobiales</taxon>
        <taxon>Xanthobacteraceae</taxon>
        <taxon>Labrys</taxon>
    </lineage>
</organism>
<proteinExistence type="inferred from homology"/>
<keyword evidence="3" id="KW-1003">Cell membrane</keyword>
<protein>
    <submittedName>
        <fullName evidence="9">Peptide/nickel transport system permease protein</fullName>
    </submittedName>
</protein>
<dbReference type="InterPro" id="IPR000515">
    <property type="entry name" value="MetI-like"/>
</dbReference>
<dbReference type="PROSITE" id="PS50928">
    <property type="entry name" value="ABC_TM1"/>
    <property type="match status" value="1"/>
</dbReference>
<feature type="transmembrane region" description="Helical" evidence="7">
    <location>
        <begin position="259"/>
        <end position="280"/>
    </location>
</feature>
<evidence type="ECO:0000313" key="10">
    <source>
        <dbReference type="Proteomes" id="UP001242480"/>
    </source>
</evidence>
<evidence type="ECO:0000259" key="8">
    <source>
        <dbReference type="PROSITE" id="PS50928"/>
    </source>
</evidence>
<feature type="domain" description="ABC transmembrane type-1" evidence="8">
    <location>
        <begin position="92"/>
        <end position="281"/>
    </location>
</feature>
<feature type="transmembrane region" description="Helical" evidence="7">
    <location>
        <begin position="30"/>
        <end position="53"/>
    </location>
</feature>
<dbReference type="InterPro" id="IPR035906">
    <property type="entry name" value="MetI-like_sf"/>
</dbReference>
<feature type="transmembrane region" description="Helical" evidence="7">
    <location>
        <begin position="95"/>
        <end position="119"/>
    </location>
</feature>